<organism evidence="2 3">
    <name type="scientific">Enterococcus cecorum DSM 20682 = ATCC 43198</name>
    <dbReference type="NCBI Taxonomy" id="1121864"/>
    <lineage>
        <taxon>Bacteria</taxon>
        <taxon>Bacillati</taxon>
        <taxon>Bacillota</taxon>
        <taxon>Bacilli</taxon>
        <taxon>Lactobacillales</taxon>
        <taxon>Enterococcaceae</taxon>
        <taxon>Enterococcus</taxon>
    </lineage>
</organism>
<proteinExistence type="predicted"/>
<reference evidence="2 3" key="1">
    <citation type="submission" date="2013-10" db="EMBL/GenBank/DDBJ databases">
        <title>The Genome Sequence of Enterococcus cecorum DSM 20682 (= ATCC 43198) (Illumina assembly).</title>
        <authorList>
            <consortium name="The Broad Institute Genomics Platform"/>
            <consortium name="The Broad Institute Genome Sequencing Center for Infectious Disease"/>
            <person name="Earl A."/>
            <person name="Russ C."/>
            <person name="Gilmore M."/>
            <person name="Surin D."/>
            <person name="Walker B."/>
            <person name="Young S."/>
            <person name="Zeng Q."/>
            <person name="Gargeya S."/>
            <person name="Fitzgerald M."/>
            <person name="Haas B."/>
            <person name="Abouelleil A."/>
            <person name="Allen A.W."/>
            <person name="Alvarado L."/>
            <person name="Arachchi H.M."/>
            <person name="Berlin A.M."/>
            <person name="Chapman S.B."/>
            <person name="Gainer-Dewar J."/>
            <person name="Goldberg J."/>
            <person name="Griggs A."/>
            <person name="Gujja S."/>
            <person name="Hansen M."/>
            <person name="Howarth C."/>
            <person name="Imamovic A."/>
            <person name="Ireland A."/>
            <person name="Larimer J."/>
            <person name="McCowan C."/>
            <person name="Murphy C."/>
            <person name="Pearson M."/>
            <person name="Poon T.W."/>
            <person name="Priest M."/>
            <person name="Roberts A."/>
            <person name="Saif S."/>
            <person name="Shea T."/>
            <person name="Sisk P."/>
            <person name="Sykes S."/>
            <person name="Wortman J."/>
            <person name="Nusbaum C."/>
            <person name="Birren B."/>
        </authorList>
    </citation>
    <scope>NUCLEOTIDE SEQUENCE [LARGE SCALE GENOMIC DNA]</scope>
    <source>
        <strain evidence="2 3">ATCC 43198</strain>
    </source>
</reference>
<sequence length="30" mass="3498">MNMNQKITQDAGRKQLGDFTPDFAHFNKDE</sequence>
<keyword evidence="3" id="KW-1185">Reference proteome</keyword>
<evidence type="ECO:0000313" key="2">
    <source>
        <dbReference type="EMBL" id="ESK61706.1"/>
    </source>
</evidence>
<dbReference type="EMBL" id="AHYS01000004">
    <property type="protein sequence ID" value="ESK61706.1"/>
    <property type="molecule type" value="Genomic_DNA"/>
</dbReference>
<comment type="caution">
    <text evidence="2">The sequence shown here is derived from an EMBL/GenBank/DDBJ whole genome shotgun (WGS) entry which is preliminary data.</text>
</comment>
<evidence type="ECO:0000313" key="3">
    <source>
        <dbReference type="Proteomes" id="UP000017415"/>
    </source>
</evidence>
<dbReference type="AlphaFoldDB" id="S1R649"/>
<evidence type="ECO:0000256" key="1">
    <source>
        <dbReference type="SAM" id="MobiDB-lite"/>
    </source>
</evidence>
<gene>
    <name evidence="2" type="ORF">OMO_00675</name>
</gene>
<dbReference type="Proteomes" id="UP000017415">
    <property type="component" value="Unassembled WGS sequence"/>
</dbReference>
<name>S1R649_9ENTE</name>
<accession>S1R649</accession>
<protein>
    <submittedName>
        <fullName evidence="2">Uncharacterized protein</fullName>
    </submittedName>
</protein>
<feature type="region of interest" description="Disordered" evidence="1">
    <location>
        <begin position="1"/>
        <end position="30"/>
    </location>
</feature>
<dbReference type="HOGENOM" id="CLU_3403313_0_0_9"/>